<keyword evidence="4" id="KW-0378">Hydrolase</keyword>
<dbReference type="GO" id="GO:0016787">
    <property type="term" value="F:hydrolase activity"/>
    <property type="evidence" value="ECO:0007669"/>
    <property type="project" value="UniProtKB-KW"/>
</dbReference>
<dbReference type="PANTHER" id="PTHR30383">
    <property type="entry name" value="THIOESTERASE 1/PROTEASE 1/LYSOPHOSPHOLIPASE L1"/>
    <property type="match status" value="1"/>
</dbReference>
<dbReference type="InterPro" id="IPR036514">
    <property type="entry name" value="SGNH_hydro_sf"/>
</dbReference>
<dbReference type="InterPro" id="IPR032740">
    <property type="entry name" value="GxDLY"/>
</dbReference>
<dbReference type="EMBL" id="JAVRHV010000001">
    <property type="protein sequence ID" value="MDT0552066.1"/>
    <property type="molecule type" value="Genomic_DNA"/>
</dbReference>
<dbReference type="SUPFAM" id="SSF52266">
    <property type="entry name" value="SGNH hydrolase"/>
    <property type="match status" value="2"/>
</dbReference>
<evidence type="ECO:0000259" key="2">
    <source>
        <dbReference type="Pfam" id="PF14606"/>
    </source>
</evidence>
<dbReference type="Gene3D" id="3.40.50.1110">
    <property type="entry name" value="SGNH hydrolase"/>
    <property type="match status" value="2"/>
</dbReference>
<comment type="caution">
    <text evidence="4">The sequence shown here is derived from an EMBL/GenBank/DDBJ whole genome shotgun (WGS) entry which is preliminary data.</text>
</comment>
<dbReference type="InterPro" id="IPR013830">
    <property type="entry name" value="SGNH_hydro"/>
</dbReference>
<evidence type="ECO:0000313" key="5">
    <source>
        <dbReference type="Proteomes" id="UP001252186"/>
    </source>
</evidence>
<dbReference type="Pfam" id="PF14607">
    <property type="entry name" value="GxDLY"/>
    <property type="match status" value="1"/>
</dbReference>
<accession>A0ABU2Y1K2</accession>
<dbReference type="PANTHER" id="PTHR30383:SF5">
    <property type="entry name" value="SGNH HYDROLASE-TYPE ESTERASE DOMAIN-CONTAINING PROTEIN"/>
    <property type="match status" value="1"/>
</dbReference>
<feature type="domain" description="SGNH hydrolase-type esterase N-terminal" evidence="3">
    <location>
        <begin position="30"/>
        <end position="182"/>
    </location>
</feature>
<evidence type="ECO:0000259" key="3">
    <source>
        <dbReference type="Pfam" id="PF14607"/>
    </source>
</evidence>
<proteinExistence type="predicted"/>
<gene>
    <name evidence="4" type="ORF">RM519_02295</name>
</gene>
<dbReference type="Gene3D" id="2.60.120.260">
    <property type="entry name" value="Galactose-binding domain-like"/>
    <property type="match status" value="1"/>
</dbReference>
<organism evidence="4 5">
    <name type="scientific">Urechidicola vernalis</name>
    <dbReference type="NCBI Taxonomy" id="3075600"/>
    <lineage>
        <taxon>Bacteria</taxon>
        <taxon>Pseudomonadati</taxon>
        <taxon>Bacteroidota</taxon>
        <taxon>Flavobacteriia</taxon>
        <taxon>Flavobacteriales</taxon>
        <taxon>Flavobacteriaceae</taxon>
        <taxon>Urechidicola</taxon>
    </lineage>
</organism>
<evidence type="ECO:0000259" key="1">
    <source>
        <dbReference type="Pfam" id="PF13472"/>
    </source>
</evidence>
<sequence length="602" mass="68144">MGSIKISIYTIAIVIVASLSLQAQNEKVTSWWSPEESENSVFLGQGWNTDELQSPYHRLPAKAESEVRSPVWNLSKQSAGLSIRFRSNSDNIKIKYNLSGALSMPHMPATGVSGMDLYKKTKDGNWERLWGSYKLDTISRYNFNNKDTSEFYKKFGAEYQLFLPLYNEVSNLEIGVDTDADFNLIPKRKEKPVVVYGTSIAQGACATRPGMAWTNILSRRLDREVINLGFSGNGKMEPALGYLMTDIDAKVFYIDCLPNLTATDNPFLLTINLVQILKEKYPNTPVVLVAHPGFSNNPTEKSNLDTDLQTAITTLASLGHKRIYFLPREDLGLNFESFVDYVHPNDIGMTEYADGMEKIYRTLFREQKGNIITTQPIRQYRDISVYDWEKRHEEILALNKSNPPKICIIGDSITHFWGGEPEAEIVRSQSSWDSITKKDSISTAVPIRNFGYGWDRVENVLWRVHHGEFDGFNADKIILMIGTNNLLINNENDIADGIEAIIDALKYRQPTSEILILGVLPRVKHERRVSQLNLKLSMFALNNGFEYKSIGNVLLNEDFKINPALFSDGLHPNAKGYELLSKELNKALYPVVDADSEEEIKE</sequence>
<feature type="domain" description="SGNH hydrolase-type esterase" evidence="1">
    <location>
        <begin position="409"/>
        <end position="579"/>
    </location>
</feature>
<evidence type="ECO:0000313" key="4">
    <source>
        <dbReference type="EMBL" id="MDT0552066.1"/>
    </source>
</evidence>
<dbReference type="RefSeq" id="WP_311591889.1">
    <property type="nucleotide sequence ID" value="NZ_JAVRHV010000001.1"/>
</dbReference>
<name>A0ABU2Y1K2_9FLAO</name>
<keyword evidence="5" id="KW-1185">Reference proteome</keyword>
<feature type="domain" description="SGNH hydrolase-type esterase" evidence="2">
    <location>
        <begin position="190"/>
        <end position="359"/>
    </location>
</feature>
<dbReference type="InterPro" id="IPR051532">
    <property type="entry name" value="Ester_Hydrolysis_Enzymes"/>
</dbReference>
<dbReference type="EC" id="3.1.-.-" evidence="4"/>
<dbReference type="Pfam" id="PF13472">
    <property type="entry name" value="Lipase_GDSL_2"/>
    <property type="match status" value="1"/>
</dbReference>
<reference evidence="4 5" key="1">
    <citation type="submission" date="2023-09" db="EMBL/GenBank/DDBJ databases">
        <authorList>
            <person name="Rey-Velasco X."/>
        </authorList>
    </citation>
    <scope>NUCLEOTIDE SEQUENCE [LARGE SCALE GENOMIC DNA]</scope>
    <source>
        <strain evidence="4 5">P050</strain>
    </source>
</reference>
<protein>
    <submittedName>
        <fullName evidence="4">SGNH/GDSL hydrolase family protein</fullName>
        <ecNumber evidence="4">3.1.-.-</ecNumber>
    </submittedName>
</protein>
<dbReference type="Pfam" id="PF14606">
    <property type="entry name" value="Lipase_GDSL_3"/>
    <property type="match status" value="1"/>
</dbReference>
<dbReference type="Proteomes" id="UP001252186">
    <property type="component" value="Unassembled WGS sequence"/>
</dbReference>